<feature type="compositionally biased region" description="Basic and acidic residues" evidence="1">
    <location>
        <begin position="227"/>
        <end position="240"/>
    </location>
</feature>
<feature type="compositionally biased region" description="Polar residues" evidence="1">
    <location>
        <begin position="241"/>
        <end position="255"/>
    </location>
</feature>
<organism evidence="2 3">
    <name type="scientific">Trichogramma kaykai</name>
    <dbReference type="NCBI Taxonomy" id="54128"/>
    <lineage>
        <taxon>Eukaryota</taxon>
        <taxon>Metazoa</taxon>
        <taxon>Ecdysozoa</taxon>
        <taxon>Arthropoda</taxon>
        <taxon>Hexapoda</taxon>
        <taxon>Insecta</taxon>
        <taxon>Pterygota</taxon>
        <taxon>Neoptera</taxon>
        <taxon>Endopterygota</taxon>
        <taxon>Hymenoptera</taxon>
        <taxon>Apocrita</taxon>
        <taxon>Proctotrupomorpha</taxon>
        <taxon>Chalcidoidea</taxon>
        <taxon>Trichogrammatidae</taxon>
        <taxon>Trichogramma</taxon>
    </lineage>
</organism>
<feature type="region of interest" description="Disordered" evidence="1">
    <location>
        <begin position="143"/>
        <end position="350"/>
    </location>
</feature>
<feature type="compositionally biased region" description="Basic and acidic residues" evidence="1">
    <location>
        <begin position="208"/>
        <end position="217"/>
    </location>
</feature>
<keyword evidence="3" id="KW-1185">Reference proteome</keyword>
<sequence length="488" mass="54085">MGKTTAKNGSGTGGNERLKSVRRNKSTSIPSHLSPEAESVTSSRLKASGSATKQPSSTKTSSTKTKSQTAPNVGLSQSPSRANKTNSNKGSKTISAIKAKNLELKMKPETDNLERNNKFDKDSIEKIEMKYPEIDISSTYETIQSENGNTNSLNGSNGALEEMITNNEKGNGNGTQNGNEDSINQSMNADSFHMAEEDFALQLEVDDVCGKEDRPNKPTESAETSESVEKAEPQKTHIETSSEFPVKVDSTTSEPPKSEEISKNDENQEVPKIELKDMQVNLKDCLKDPELRECINNVKKRETSPKKNLSPSEEKKEEDKKDEEKKSEEPKAPDYKHKDETFSQTLRTISGRRSLSRMRNVRDSPVNSSLFVNTSNISLAEDATTLDNKTPRERRAYSREAASLLNGTPIDRKRKMVHELPSSKKPKIENADSNGSFLNKSFELLKYPFSPRKPAQVSSPFNCKIEKQSIESSPVAAVDPAKKWCVLM</sequence>
<dbReference type="Proteomes" id="UP001627154">
    <property type="component" value="Unassembled WGS sequence"/>
</dbReference>
<feature type="compositionally biased region" description="Basic and acidic residues" evidence="1">
    <location>
        <begin position="256"/>
        <end position="277"/>
    </location>
</feature>
<accession>A0ABD2VSK3</accession>
<evidence type="ECO:0000256" key="1">
    <source>
        <dbReference type="SAM" id="MobiDB-lite"/>
    </source>
</evidence>
<dbReference type="EMBL" id="JBJJXI010000192">
    <property type="protein sequence ID" value="KAL3383523.1"/>
    <property type="molecule type" value="Genomic_DNA"/>
</dbReference>
<feature type="compositionally biased region" description="Low complexity" evidence="1">
    <location>
        <begin position="50"/>
        <end position="71"/>
    </location>
</feature>
<feature type="region of interest" description="Disordered" evidence="1">
    <location>
        <begin position="1"/>
        <end position="102"/>
    </location>
</feature>
<dbReference type="AlphaFoldDB" id="A0ABD2VSK3"/>
<name>A0ABD2VSK3_9HYME</name>
<feature type="compositionally biased region" description="Basic and acidic residues" evidence="1">
    <location>
        <begin position="284"/>
        <end position="305"/>
    </location>
</feature>
<feature type="compositionally biased region" description="Polar residues" evidence="1">
    <location>
        <begin position="164"/>
        <end position="189"/>
    </location>
</feature>
<protein>
    <submittedName>
        <fullName evidence="2">Uncharacterized protein</fullName>
    </submittedName>
</protein>
<feature type="compositionally biased region" description="Low complexity" evidence="1">
    <location>
        <begin position="145"/>
        <end position="158"/>
    </location>
</feature>
<gene>
    <name evidence="2" type="ORF">TKK_020579</name>
</gene>
<feature type="compositionally biased region" description="Polar residues" evidence="1">
    <location>
        <begin position="74"/>
        <end position="94"/>
    </location>
</feature>
<reference evidence="2 3" key="1">
    <citation type="journal article" date="2024" name="bioRxiv">
        <title>A reference genome for Trichogramma kaykai: A tiny desert-dwelling parasitoid wasp with competing sex-ratio distorters.</title>
        <authorList>
            <person name="Culotta J."/>
            <person name="Lindsey A.R."/>
        </authorList>
    </citation>
    <scope>NUCLEOTIDE SEQUENCE [LARGE SCALE GENOMIC DNA]</scope>
    <source>
        <strain evidence="2 3">KSX58</strain>
    </source>
</reference>
<comment type="caution">
    <text evidence="2">The sequence shown here is derived from an EMBL/GenBank/DDBJ whole genome shotgun (WGS) entry which is preliminary data.</text>
</comment>
<evidence type="ECO:0000313" key="2">
    <source>
        <dbReference type="EMBL" id="KAL3383523.1"/>
    </source>
</evidence>
<evidence type="ECO:0000313" key="3">
    <source>
        <dbReference type="Proteomes" id="UP001627154"/>
    </source>
</evidence>
<proteinExistence type="predicted"/>
<feature type="compositionally biased region" description="Basic and acidic residues" evidence="1">
    <location>
        <begin position="312"/>
        <end position="341"/>
    </location>
</feature>